<evidence type="ECO:0000313" key="1">
    <source>
        <dbReference type="EMBL" id="RNF64914.1"/>
    </source>
</evidence>
<reference evidence="1" key="1">
    <citation type="submission" date="2018-10" db="EMBL/GenBank/DDBJ databases">
        <title>Acidithiobacillus sulfuriphilus sp. nov.: an extremely acidophilic sulfur-oxidizing chemolithotroph isolated from a neutral pH environment.</title>
        <authorList>
            <person name="Falagan C."/>
            <person name="Moya-Beltran A."/>
            <person name="Quatrini R."/>
            <person name="Johnson D.B."/>
        </authorList>
    </citation>
    <scope>NUCLEOTIDE SEQUENCE [LARGE SCALE GENOMIC DNA]</scope>
    <source>
        <strain evidence="1">CJ-2</strain>
    </source>
</reference>
<dbReference type="OrthoDB" id="13547at2"/>
<dbReference type="SUPFAM" id="SSF81593">
    <property type="entry name" value="Nucleotidyltransferase substrate binding subunit/domain"/>
    <property type="match status" value="1"/>
</dbReference>
<organism evidence="1">
    <name type="scientific">Acidithiobacillus sulfuriphilus</name>
    <dbReference type="NCBI Taxonomy" id="1867749"/>
    <lineage>
        <taxon>Bacteria</taxon>
        <taxon>Pseudomonadati</taxon>
        <taxon>Pseudomonadota</taxon>
        <taxon>Acidithiobacillia</taxon>
        <taxon>Acidithiobacillales</taxon>
        <taxon>Acidithiobacillaceae</taxon>
        <taxon>Acidithiobacillus</taxon>
    </lineage>
</organism>
<dbReference type="EMBL" id="RIZI01000147">
    <property type="protein sequence ID" value="RNF64914.1"/>
    <property type="molecule type" value="Genomic_DNA"/>
</dbReference>
<sequence>MTVEPTLAMRLQFLVRVVRKECQHLSTTDQRLFASAFTSEQTAQLETDPELAERVEAFVSRFGRLQDTVGDKLLPTLLAALGDKPSAAMDNLDRAERLGFIQSADEWMTMRKLRNQMVHEYVEDPTILTSALQTAHAYVPTLIAAAKQMTAEIDRRVWA</sequence>
<dbReference type="AlphaFoldDB" id="A0A3M8RCN4"/>
<gene>
    <name evidence="1" type="ORF">EC580_05450</name>
</gene>
<protein>
    <recommendedName>
        <fullName evidence="2">DUF86 domain-containing protein</fullName>
    </recommendedName>
</protein>
<accession>A0A3M8RCN4</accession>
<proteinExistence type="predicted"/>
<dbReference type="RefSeq" id="WP_123102952.1">
    <property type="nucleotide sequence ID" value="NZ_CP127527.1"/>
</dbReference>
<comment type="caution">
    <text evidence="1">The sequence shown here is derived from an EMBL/GenBank/DDBJ whole genome shotgun (WGS) entry which is preliminary data.</text>
</comment>
<dbReference type="Gene3D" id="1.20.120.330">
    <property type="entry name" value="Nucleotidyltransferases domain 2"/>
    <property type="match status" value="1"/>
</dbReference>
<name>A0A3M8RCN4_9PROT</name>
<evidence type="ECO:0008006" key="2">
    <source>
        <dbReference type="Google" id="ProtNLM"/>
    </source>
</evidence>